<dbReference type="HAMAP" id="MF_01632">
    <property type="entry name" value="UbiC"/>
    <property type="match status" value="1"/>
</dbReference>
<proteinExistence type="inferred from homology"/>
<keyword evidence="7" id="KW-1185">Reference proteome</keyword>
<comment type="caution">
    <text evidence="6">The sequence shown here is derived from an EMBL/GenBank/DDBJ whole genome shotgun (WGS) entry which is preliminary data.</text>
</comment>
<comment type="pathway">
    <text evidence="5">Cofactor biosynthesis; ubiquinone biosynthesis.</text>
</comment>
<dbReference type="InterPro" id="IPR028978">
    <property type="entry name" value="Chorismate_lyase_/UTRA_dom_sf"/>
</dbReference>
<dbReference type="Pfam" id="PF04345">
    <property type="entry name" value="Chor_lyase"/>
    <property type="match status" value="1"/>
</dbReference>
<dbReference type="SUPFAM" id="SSF64288">
    <property type="entry name" value="Chorismate lyase-like"/>
    <property type="match status" value="1"/>
</dbReference>
<comment type="subcellular location">
    <subcellularLocation>
        <location evidence="5">Cytoplasm</location>
    </subcellularLocation>
</comment>
<protein>
    <recommendedName>
        <fullName evidence="5">Probable chorismate pyruvate-lyase</fullName>
        <shortName evidence="5">CL</shortName>
        <shortName evidence="5">CPL</shortName>
        <ecNumber evidence="5">4.1.3.40</ecNumber>
    </recommendedName>
</protein>
<sequence>MPRSQAPAHWSRHVNAVHPSVPLRSWLTEPGSLTARLIAHSTHFRVRRIRQARGLVGVDEQQVLQLPRRLLVQQRNVVLECDGRPVVFAHTSVPLDATAADWPLFGSLGERSLGSTLFGDPLVRRGALEFARLSRRHPLVRRLEATLGPQGQPELLARRCLYWRGQGILLVCEIFLPTIVGLSAVGNGTITT</sequence>
<evidence type="ECO:0000256" key="1">
    <source>
        <dbReference type="ARBA" id="ARBA00022490"/>
    </source>
</evidence>
<keyword evidence="1 5" id="KW-0963">Cytoplasm</keyword>
<comment type="similarity">
    <text evidence="5">Belongs to the UbiC family.</text>
</comment>
<evidence type="ECO:0000313" key="6">
    <source>
        <dbReference type="EMBL" id="GAA4023770.1"/>
    </source>
</evidence>
<comment type="function">
    <text evidence="5">Removes the pyruvyl group from chorismate, with concomitant aromatization of the ring, to provide 4-hydroxybenzoate (4HB) for the ubiquinone pathway.</text>
</comment>
<dbReference type="EMBL" id="BAAAZE010000008">
    <property type="protein sequence ID" value="GAA4023770.1"/>
    <property type="molecule type" value="Genomic_DNA"/>
</dbReference>
<name>A0ABP7TBN5_9BURK</name>
<feature type="binding site" evidence="5">
    <location>
        <position position="113"/>
    </location>
    <ligand>
        <name>substrate</name>
    </ligand>
</feature>
<dbReference type="PANTHER" id="PTHR38683:SF1">
    <property type="entry name" value="CHORISMATE PYRUVATE-LYASE"/>
    <property type="match status" value="1"/>
</dbReference>
<dbReference type="Gene3D" id="3.40.1410.10">
    <property type="entry name" value="Chorismate lyase-like"/>
    <property type="match status" value="1"/>
</dbReference>
<dbReference type="GO" id="GO:0016829">
    <property type="term" value="F:lyase activity"/>
    <property type="evidence" value="ECO:0007669"/>
    <property type="project" value="UniProtKB-KW"/>
</dbReference>
<keyword evidence="2 5" id="KW-0831">Ubiquinone biosynthesis</keyword>
<comment type="caution">
    <text evidence="5">Lacks conserved residue(s) required for the propagation of feature annotation.</text>
</comment>
<evidence type="ECO:0000256" key="3">
    <source>
        <dbReference type="ARBA" id="ARBA00023239"/>
    </source>
</evidence>
<comment type="catalytic activity">
    <reaction evidence="5">
        <text>chorismate = 4-hydroxybenzoate + pyruvate</text>
        <dbReference type="Rhea" id="RHEA:16505"/>
        <dbReference type="ChEBI" id="CHEBI:15361"/>
        <dbReference type="ChEBI" id="CHEBI:17879"/>
        <dbReference type="ChEBI" id="CHEBI:29748"/>
        <dbReference type="EC" id="4.1.3.40"/>
    </reaction>
</comment>
<dbReference type="RefSeq" id="WP_344763310.1">
    <property type="nucleotide sequence ID" value="NZ_BAAAZE010000008.1"/>
</dbReference>
<evidence type="ECO:0000256" key="2">
    <source>
        <dbReference type="ARBA" id="ARBA00022688"/>
    </source>
</evidence>
<reference evidence="7" key="1">
    <citation type="journal article" date="2019" name="Int. J. Syst. Evol. Microbiol.">
        <title>The Global Catalogue of Microorganisms (GCM) 10K type strain sequencing project: providing services to taxonomists for standard genome sequencing and annotation.</title>
        <authorList>
            <consortium name="The Broad Institute Genomics Platform"/>
            <consortium name="The Broad Institute Genome Sequencing Center for Infectious Disease"/>
            <person name="Wu L."/>
            <person name="Ma J."/>
        </authorList>
    </citation>
    <scope>NUCLEOTIDE SEQUENCE [LARGE SCALE GENOMIC DNA]</scope>
    <source>
        <strain evidence="7">JCM 16673</strain>
    </source>
</reference>
<gene>
    <name evidence="5" type="primary">ubiC</name>
    <name evidence="6" type="ORF">GCM10022212_21550</name>
</gene>
<dbReference type="EC" id="4.1.3.40" evidence="5"/>
<evidence type="ECO:0000313" key="7">
    <source>
        <dbReference type="Proteomes" id="UP001501353"/>
    </source>
</evidence>
<organism evidence="6 7">
    <name type="scientific">Actimicrobium antarcticum</name>
    <dbReference type="NCBI Taxonomy" id="1051899"/>
    <lineage>
        <taxon>Bacteria</taxon>
        <taxon>Pseudomonadati</taxon>
        <taxon>Pseudomonadota</taxon>
        <taxon>Betaproteobacteria</taxon>
        <taxon>Burkholderiales</taxon>
        <taxon>Oxalobacteraceae</taxon>
        <taxon>Actimicrobium</taxon>
    </lineage>
</organism>
<feature type="binding site" evidence="5">
    <location>
        <position position="173"/>
    </location>
    <ligand>
        <name>substrate</name>
    </ligand>
</feature>
<dbReference type="Proteomes" id="UP001501353">
    <property type="component" value="Unassembled WGS sequence"/>
</dbReference>
<evidence type="ECO:0000256" key="4">
    <source>
        <dbReference type="ARBA" id="ARBA00023317"/>
    </source>
</evidence>
<accession>A0ABP7TBN5</accession>
<keyword evidence="3 5" id="KW-0456">Lyase</keyword>
<dbReference type="InterPro" id="IPR007440">
    <property type="entry name" value="Chorismate--pyruvate_lyase"/>
</dbReference>
<dbReference type="PANTHER" id="PTHR38683">
    <property type="entry name" value="CHORISMATE PYRUVATE-LYASE"/>
    <property type="match status" value="1"/>
</dbReference>
<feature type="binding site" evidence="5">
    <location>
        <position position="75"/>
    </location>
    <ligand>
        <name>substrate</name>
    </ligand>
</feature>
<keyword evidence="4 5" id="KW-0670">Pyruvate</keyword>
<evidence type="ECO:0000256" key="5">
    <source>
        <dbReference type="HAMAP-Rule" id="MF_01632"/>
    </source>
</evidence>